<evidence type="ECO:0000256" key="9">
    <source>
        <dbReference type="SAM" id="MobiDB-lite"/>
    </source>
</evidence>
<feature type="compositionally biased region" description="Polar residues" evidence="9">
    <location>
        <begin position="152"/>
        <end position="172"/>
    </location>
</feature>
<dbReference type="InterPro" id="IPR036955">
    <property type="entry name" value="AP2/ERF_dom_sf"/>
</dbReference>
<keyword evidence="2" id="KW-0805">Transcription regulation</keyword>
<dbReference type="Pfam" id="PF00847">
    <property type="entry name" value="AP2"/>
    <property type="match status" value="1"/>
</dbReference>
<feature type="compositionally biased region" description="Polar residues" evidence="9">
    <location>
        <begin position="133"/>
        <end position="143"/>
    </location>
</feature>
<keyword evidence="12" id="KW-1185">Reference proteome</keyword>
<sequence>MVLTSPPADPGAVTKKQAGVRKRGRGGFVHDENILKVEEGGGDGARRRGAVSQSRGRTKPRRGGPENGLHTFRGVRQRQWGRWVAEIREPRLRTRMWLGTFATAMEAARAYDEAALTYHGPGARLNLLHQSQQQPANVGNGSSPAPAGSKKAVSTTSGMEAATSDTISTMTRGPSVASCCSDQPAAAPNNILQAAGRPHGGGVTPTRPGMAAAHDNFQYEPLQPVSRNIIIPEVRAPRVLPICCDTAGSDCGFDPMGVIPSCRSREAHGWSRYNYGAGILNAFSDIPKRQLLQASSLRLYNPPLSMSRPAGAAAVSYSDGFVAGGQSQYGPGLWASPRPAVGLATESDFLTKALPTADPILSGPITSLTIHSAGTPCNSSCESPWVTTFPHLKLDQKQEIAESANNVTDEMLAVTATFAAAGPTAASAGDHVPITSLRIHSTSTSCNSSCELPRMTTFPHLKLDQKQEITESMNVTNDMPAVTPTFAAAGPTATSGSDHSLQDELHAIVVAQQQPLSICIHSREEEKEAEYQQSPEYSSIVFATNSTGGEGGETLQQASGSANKIRTGMLQQNQAAEDSPTSTFWSLQDADQVAAAEIVDNQTSPSCNLETGMDVIHPWSSCTELVLMDEPPSLMGTWDLEDIPPLVDLSLSLDDEPMQLDEIFL</sequence>
<evidence type="ECO:0000256" key="6">
    <source>
        <dbReference type="ARBA" id="ARBA00023163"/>
    </source>
</evidence>
<feature type="compositionally biased region" description="Basic and acidic residues" evidence="9">
    <location>
        <begin position="28"/>
        <end position="39"/>
    </location>
</feature>
<evidence type="ECO:0000256" key="7">
    <source>
        <dbReference type="ARBA" id="ARBA00023242"/>
    </source>
</evidence>
<evidence type="ECO:0000256" key="2">
    <source>
        <dbReference type="ARBA" id="ARBA00023015"/>
    </source>
</evidence>
<dbReference type="EMBL" id="OZ020104">
    <property type="protein sequence ID" value="CAK9278540.1"/>
    <property type="molecule type" value="Genomic_DNA"/>
</dbReference>
<keyword evidence="7" id="KW-0539">Nucleus</keyword>
<dbReference type="PANTHER" id="PTHR31241">
    <property type="entry name" value="DEHYDRATION-RESPONSIVE ELEMENT-BINDING PROTEIN 2C"/>
    <property type="match status" value="1"/>
</dbReference>
<dbReference type="InterPro" id="IPR001471">
    <property type="entry name" value="AP2/ERF_dom"/>
</dbReference>
<dbReference type="Gene3D" id="3.30.730.10">
    <property type="entry name" value="AP2/ERF domain"/>
    <property type="match status" value="1"/>
</dbReference>
<feature type="region of interest" description="Disordered" evidence="9">
    <location>
        <begin position="1"/>
        <end position="70"/>
    </location>
</feature>
<dbReference type="SUPFAM" id="SSF54171">
    <property type="entry name" value="DNA-binding domain"/>
    <property type="match status" value="1"/>
</dbReference>
<evidence type="ECO:0000313" key="12">
    <source>
        <dbReference type="Proteomes" id="UP001497444"/>
    </source>
</evidence>
<dbReference type="PROSITE" id="PS51032">
    <property type="entry name" value="AP2_ERF"/>
    <property type="match status" value="1"/>
</dbReference>
<dbReference type="Proteomes" id="UP001497444">
    <property type="component" value="Chromosome 9"/>
</dbReference>
<dbReference type="InterPro" id="IPR016177">
    <property type="entry name" value="DNA-bd_dom_sf"/>
</dbReference>
<evidence type="ECO:0000256" key="5">
    <source>
        <dbReference type="ARBA" id="ARBA00023159"/>
    </source>
</evidence>
<dbReference type="CDD" id="cd00018">
    <property type="entry name" value="AP2"/>
    <property type="match status" value="1"/>
</dbReference>
<keyword evidence="4" id="KW-0238">DNA-binding</keyword>
<gene>
    <name evidence="11" type="ORF">CSSPJE1EN1_LOCUS24018</name>
</gene>
<protein>
    <recommendedName>
        <fullName evidence="10">AP2/ERF domain-containing protein</fullName>
    </recommendedName>
</protein>
<keyword evidence="6" id="KW-0804">Transcription</keyword>
<feature type="region of interest" description="Disordered" evidence="9">
    <location>
        <begin position="192"/>
        <end position="211"/>
    </location>
</feature>
<feature type="domain" description="AP2/ERF" evidence="10">
    <location>
        <begin position="71"/>
        <end position="128"/>
    </location>
</feature>
<evidence type="ECO:0000313" key="11">
    <source>
        <dbReference type="EMBL" id="CAK9278540.1"/>
    </source>
</evidence>
<keyword evidence="5" id="KW-0010">Activator</keyword>
<accession>A0ABP0XHH6</accession>
<dbReference type="PRINTS" id="PR00367">
    <property type="entry name" value="ETHRSPELEMNT"/>
</dbReference>
<organism evidence="11 12">
    <name type="scientific">Sphagnum jensenii</name>
    <dbReference type="NCBI Taxonomy" id="128206"/>
    <lineage>
        <taxon>Eukaryota</taxon>
        <taxon>Viridiplantae</taxon>
        <taxon>Streptophyta</taxon>
        <taxon>Embryophyta</taxon>
        <taxon>Bryophyta</taxon>
        <taxon>Sphagnophytina</taxon>
        <taxon>Sphagnopsida</taxon>
        <taxon>Sphagnales</taxon>
        <taxon>Sphagnaceae</taxon>
        <taxon>Sphagnum</taxon>
    </lineage>
</organism>
<name>A0ABP0XHH6_9BRYO</name>
<evidence type="ECO:0000256" key="4">
    <source>
        <dbReference type="ARBA" id="ARBA00023125"/>
    </source>
</evidence>
<evidence type="ECO:0000259" key="10">
    <source>
        <dbReference type="PROSITE" id="PS51032"/>
    </source>
</evidence>
<comment type="subcellular location">
    <subcellularLocation>
        <location evidence="1">Nucleus</location>
    </subcellularLocation>
</comment>
<evidence type="ECO:0000256" key="1">
    <source>
        <dbReference type="ARBA" id="ARBA00004123"/>
    </source>
</evidence>
<evidence type="ECO:0000256" key="3">
    <source>
        <dbReference type="ARBA" id="ARBA00023016"/>
    </source>
</evidence>
<keyword evidence="3" id="KW-0346">Stress response</keyword>
<feature type="region of interest" description="Disordered" evidence="9">
    <location>
        <begin position="133"/>
        <end position="180"/>
    </location>
</feature>
<dbReference type="PANTHER" id="PTHR31241:SF62">
    <property type="entry name" value="DEHYDRATION-RESPONSIVE ELEMENT-BINDING PROTEIN 2D"/>
    <property type="match status" value="1"/>
</dbReference>
<reference evidence="11" key="1">
    <citation type="submission" date="2024-02" db="EMBL/GenBank/DDBJ databases">
        <authorList>
            <consortium name="ELIXIR-Norway"/>
            <consortium name="Elixir Norway"/>
        </authorList>
    </citation>
    <scope>NUCLEOTIDE SEQUENCE</scope>
</reference>
<comment type="similarity">
    <text evidence="8">Belongs to the AP2/ERF transcription factor family. ERF subfamily.</text>
</comment>
<proteinExistence type="inferred from homology"/>
<dbReference type="SMART" id="SM00380">
    <property type="entry name" value="AP2"/>
    <property type="match status" value="1"/>
</dbReference>
<evidence type="ECO:0000256" key="8">
    <source>
        <dbReference type="ARBA" id="ARBA00024343"/>
    </source>
</evidence>